<feature type="transmembrane region" description="Helical" evidence="1">
    <location>
        <begin position="63"/>
        <end position="83"/>
    </location>
</feature>
<comment type="caution">
    <text evidence="2">The sequence shown here is derived from an EMBL/GenBank/DDBJ whole genome shotgun (WGS) entry which is preliminary data.</text>
</comment>
<name>A0A2T7A590_TUBBO</name>
<proteinExistence type="predicted"/>
<protein>
    <submittedName>
        <fullName evidence="2">Uncharacterized protein</fullName>
    </submittedName>
</protein>
<evidence type="ECO:0000256" key="1">
    <source>
        <dbReference type="SAM" id="Phobius"/>
    </source>
</evidence>
<dbReference type="EMBL" id="NESQ01000021">
    <property type="protein sequence ID" value="PUU82835.1"/>
    <property type="molecule type" value="Genomic_DNA"/>
</dbReference>
<accession>A0A2T7A590</accession>
<keyword evidence="3" id="KW-1185">Reference proteome</keyword>
<evidence type="ECO:0000313" key="2">
    <source>
        <dbReference type="EMBL" id="PUU82835.1"/>
    </source>
</evidence>
<dbReference type="Proteomes" id="UP000244722">
    <property type="component" value="Unassembled WGS sequence"/>
</dbReference>
<gene>
    <name evidence="2" type="ORF">B9Z19DRAFT_300354</name>
</gene>
<keyword evidence="1" id="KW-0472">Membrane</keyword>
<sequence length="222" mass="24668">MLENFLQPTFFVGKGSLWMGSSDGLFHFSSSLGEKELSYGLIVEVSRIFPKSLVWMDGGFMHWFSWGCGVLHFGGLMEVVVLVRMRVDALRKRGLVHGESLAAELAVLMERRVSSTGTTVGRVGAMRCNNIMRNGSIGTEKFRQIASPYIRAGARNAWVIIPSFNSLQSKQACRKKGESSSIVEFAFAPAVKRECVCENLPYLEAVPKLFCHWKNGGHRCPS</sequence>
<dbReference type="AlphaFoldDB" id="A0A2T7A590"/>
<keyword evidence="1" id="KW-0812">Transmembrane</keyword>
<keyword evidence="1" id="KW-1133">Transmembrane helix</keyword>
<evidence type="ECO:0000313" key="3">
    <source>
        <dbReference type="Proteomes" id="UP000244722"/>
    </source>
</evidence>
<organism evidence="2 3">
    <name type="scientific">Tuber borchii</name>
    <name type="common">White truffle</name>
    <dbReference type="NCBI Taxonomy" id="42251"/>
    <lineage>
        <taxon>Eukaryota</taxon>
        <taxon>Fungi</taxon>
        <taxon>Dikarya</taxon>
        <taxon>Ascomycota</taxon>
        <taxon>Pezizomycotina</taxon>
        <taxon>Pezizomycetes</taxon>
        <taxon>Pezizales</taxon>
        <taxon>Tuberaceae</taxon>
        <taxon>Tuber</taxon>
    </lineage>
</organism>
<reference evidence="2 3" key="1">
    <citation type="submission" date="2017-04" db="EMBL/GenBank/DDBJ databases">
        <title>Draft genome sequence of Tuber borchii Vittad., a whitish edible truffle.</title>
        <authorList>
            <consortium name="DOE Joint Genome Institute"/>
            <person name="Murat C."/>
            <person name="Kuo A."/>
            <person name="Barry K.W."/>
            <person name="Clum A."/>
            <person name="Dockter R.B."/>
            <person name="Fauchery L."/>
            <person name="Iotti M."/>
            <person name="Kohler A."/>
            <person name="Labutti K."/>
            <person name="Lindquist E.A."/>
            <person name="Lipzen A."/>
            <person name="Ohm R.A."/>
            <person name="Wang M."/>
            <person name="Grigoriev I.V."/>
            <person name="Zambonelli A."/>
            <person name="Martin F.M."/>
        </authorList>
    </citation>
    <scope>NUCLEOTIDE SEQUENCE [LARGE SCALE GENOMIC DNA]</scope>
    <source>
        <strain evidence="2 3">Tbo3840</strain>
    </source>
</reference>